<organism evidence="2">
    <name type="scientific">freshwater metagenome</name>
    <dbReference type="NCBI Taxonomy" id="449393"/>
    <lineage>
        <taxon>unclassified sequences</taxon>
        <taxon>metagenomes</taxon>
        <taxon>ecological metagenomes</taxon>
    </lineage>
</organism>
<dbReference type="Gene3D" id="3.20.20.30">
    <property type="entry name" value="Luciferase-like domain"/>
    <property type="match status" value="1"/>
</dbReference>
<dbReference type="InterPro" id="IPR036661">
    <property type="entry name" value="Luciferase-like_sf"/>
</dbReference>
<evidence type="ECO:0000259" key="1">
    <source>
        <dbReference type="Pfam" id="PF00296"/>
    </source>
</evidence>
<feature type="domain" description="Luciferase-like" evidence="1">
    <location>
        <begin position="16"/>
        <end position="149"/>
    </location>
</feature>
<gene>
    <name evidence="2" type="ORF">UFOPK2925_00711</name>
</gene>
<sequence>MKRIWLGEEVIDGVPCIGPAPVQQGGPPLWTASMGPKSLARSAKWADGLAGFSLGPDADEVAGTFAAVRGAWSDAGRETKPFLTTSSWFALGPDAKQRLHTYASEYLSTFGPKAAAAMADLCSLSDPGVLRERMGALEEAGCQEFILVPTTNDPSEIDRLLDAIA</sequence>
<dbReference type="EMBL" id="CAEZZU010000089">
    <property type="protein sequence ID" value="CAB4778674.1"/>
    <property type="molecule type" value="Genomic_DNA"/>
</dbReference>
<reference evidence="2" key="1">
    <citation type="submission" date="2020-05" db="EMBL/GenBank/DDBJ databases">
        <authorList>
            <person name="Chiriac C."/>
            <person name="Salcher M."/>
            <person name="Ghai R."/>
            <person name="Kavagutti S V."/>
        </authorList>
    </citation>
    <scope>NUCLEOTIDE SEQUENCE</scope>
</reference>
<dbReference type="AlphaFoldDB" id="A0A6J6W576"/>
<protein>
    <submittedName>
        <fullName evidence="2">Unannotated protein</fullName>
    </submittedName>
</protein>
<dbReference type="InterPro" id="IPR011251">
    <property type="entry name" value="Luciferase-like_dom"/>
</dbReference>
<dbReference type="GO" id="GO:0016705">
    <property type="term" value="F:oxidoreductase activity, acting on paired donors, with incorporation or reduction of molecular oxygen"/>
    <property type="evidence" value="ECO:0007669"/>
    <property type="project" value="InterPro"/>
</dbReference>
<evidence type="ECO:0000313" key="2">
    <source>
        <dbReference type="EMBL" id="CAB4778674.1"/>
    </source>
</evidence>
<dbReference type="Pfam" id="PF00296">
    <property type="entry name" value="Bac_luciferase"/>
    <property type="match status" value="1"/>
</dbReference>
<dbReference type="SUPFAM" id="SSF51679">
    <property type="entry name" value="Bacterial luciferase-like"/>
    <property type="match status" value="1"/>
</dbReference>
<accession>A0A6J6W576</accession>
<proteinExistence type="predicted"/>
<name>A0A6J6W576_9ZZZZ</name>